<dbReference type="InterPro" id="IPR006671">
    <property type="entry name" value="Cyclin_N"/>
</dbReference>
<comment type="caution">
    <text evidence="8">The sequence shown here is derived from an EMBL/GenBank/DDBJ whole genome shotgun (WGS) entry which is preliminary data.</text>
</comment>
<evidence type="ECO:0000313" key="8">
    <source>
        <dbReference type="EMBL" id="KAH6597218.1"/>
    </source>
</evidence>
<sequence length="738" mass="83047">MLSSIDPYHQNRQSQRYRQQYFQDAPSSSTLPGLGSLKAAQSISAHSYNHTVVSASSTASQGYLYNDRHFHHTTHQHMHAPSSTSCFEAPDVETYSHHLHHQNNLYNQQLIQPQVSHYYSQPQHQIHSQSHYSQQPLQQRHQQQTLYNSIYSVSAPLPPPTNIMLSHESSLNSLAKRVVAHLPKLKAHLPPPTSQPSSQQQLQQLQQSLPHTQQPQPQDQLQEHQHQHQLINAAYNSSSISTIPTPNSEYADSPDVHYTAINAFEDFVTSNDPDEYGFEIYTYMQSMEESTMPQQTLMNEQKEITWKMRRTLLLWLIEVHSEYDLRQETLYLTVNIIDRMCEKCPISRSQYQLLGITSLWIASKYEENHGKVPLLKNLSFICCNSYRESEFLQMERFILHKMGFGFGVPTHEFFLKAHCALYMKHQISPEARVLARYILELTLVHRRFVGSRPSSLALASIFLSDEILGHRHWYHEDQRLRACMDQLVECLIDPPKQVYKKFTTPKFLNSSTVAKMWMDTMRFAHSADLHGLLTPPKDALLHPRGLGDALASLNLDSHGDRSVLSEKETDSARGSTSMCSRVDPPLPPLPNDTHSVVALGTSQSRHQTEQSERGLDSGLSCASTAISIPPLPVACSLLLSLSCPAYVTGHAPPSLYTATGITTVPAEGLAETLAVAAAEIEATRVLAKSTPACPTDESHMLWNGSSGTLTDPEYALQESTTFQSDSTLNANISRIWAV</sequence>
<protein>
    <recommendedName>
        <fullName evidence="10">Cyclin N-terminal domain-containing protein</fullName>
    </recommendedName>
</protein>
<dbReference type="PANTHER" id="PTHR10177">
    <property type="entry name" value="CYCLINS"/>
    <property type="match status" value="1"/>
</dbReference>
<dbReference type="InterPro" id="IPR004367">
    <property type="entry name" value="Cyclin_C-dom"/>
</dbReference>
<feature type="region of interest" description="Disordered" evidence="5">
    <location>
        <begin position="560"/>
        <end position="596"/>
    </location>
</feature>
<evidence type="ECO:0008006" key="10">
    <source>
        <dbReference type="Google" id="ProtNLM"/>
    </source>
</evidence>
<name>A0ABQ8FF17_9FUNG</name>
<dbReference type="InterPro" id="IPR013763">
    <property type="entry name" value="Cyclin-like_dom"/>
</dbReference>
<dbReference type="Proteomes" id="UP001648503">
    <property type="component" value="Unassembled WGS sequence"/>
</dbReference>
<evidence type="ECO:0000256" key="4">
    <source>
        <dbReference type="RuleBase" id="RU000383"/>
    </source>
</evidence>
<gene>
    <name evidence="8" type="ORF">BASA50_004570</name>
</gene>
<feature type="domain" description="Cyclin-like" evidence="6">
    <location>
        <begin position="314"/>
        <end position="400"/>
    </location>
</feature>
<dbReference type="PROSITE" id="PS00292">
    <property type="entry name" value="CYCLINS"/>
    <property type="match status" value="1"/>
</dbReference>
<accession>A0ABQ8FF17</accession>
<evidence type="ECO:0000256" key="1">
    <source>
        <dbReference type="ARBA" id="ARBA00022618"/>
    </source>
</evidence>
<feature type="compositionally biased region" description="Basic and acidic residues" evidence="5">
    <location>
        <begin position="560"/>
        <end position="571"/>
    </location>
</feature>
<dbReference type="InterPro" id="IPR036915">
    <property type="entry name" value="Cyclin-like_sf"/>
</dbReference>
<evidence type="ECO:0000259" key="7">
    <source>
        <dbReference type="SMART" id="SM01332"/>
    </source>
</evidence>
<feature type="region of interest" description="Disordered" evidence="5">
    <location>
        <begin position="186"/>
        <end position="227"/>
    </location>
</feature>
<keyword evidence="2 4" id="KW-0195">Cyclin</keyword>
<dbReference type="InterPro" id="IPR048258">
    <property type="entry name" value="Cyclins_cyclin-box"/>
</dbReference>
<dbReference type="InterPro" id="IPR039361">
    <property type="entry name" value="Cyclin"/>
</dbReference>
<keyword evidence="3" id="KW-0131">Cell cycle</keyword>
<dbReference type="EMBL" id="JAFCIX010000152">
    <property type="protein sequence ID" value="KAH6597218.1"/>
    <property type="molecule type" value="Genomic_DNA"/>
</dbReference>
<evidence type="ECO:0000256" key="5">
    <source>
        <dbReference type="SAM" id="MobiDB-lite"/>
    </source>
</evidence>
<reference evidence="8 9" key="1">
    <citation type="submission" date="2021-02" db="EMBL/GenBank/DDBJ databases">
        <title>Variation within the Batrachochytrium salamandrivorans European outbreak.</title>
        <authorList>
            <person name="Kelly M."/>
            <person name="Pasmans F."/>
            <person name="Shea T.P."/>
            <person name="Munoz J.F."/>
            <person name="Carranza S."/>
            <person name="Cuomo C.A."/>
            <person name="Martel A."/>
        </authorList>
    </citation>
    <scope>NUCLEOTIDE SEQUENCE [LARGE SCALE GENOMIC DNA]</scope>
    <source>
        <strain evidence="8 9">AMFP18/2</strain>
    </source>
</reference>
<evidence type="ECO:0000313" key="9">
    <source>
        <dbReference type="Proteomes" id="UP001648503"/>
    </source>
</evidence>
<dbReference type="SMART" id="SM00385">
    <property type="entry name" value="CYCLIN"/>
    <property type="match status" value="2"/>
</dbReference>
<dbReference type="SMART" id="SM01332">
    <property type="entry name" value="Cyclin_C"/>
    <property type="match status" value="1"/>
</dbReference>
<feature type="region of interest" description="Disordered" evidence="5">
    <location>
        <begin position="118"/>
        <end position="142"/>
    </location>
</feature>
<evidence type="ECO:0000256" key="2">
    <source>
        <dbReference type="ARBA" id="ARBA00023127"/>
    </source>
</evidence>
<keyword evidence="9" id="KW-1185">Reference proteome</keyword>
<dbReference type="Pfam" id="PF00134">
    <property type="entry name" value="Cyclin_N"/>
    <property type="match status" value="1"/>
</dbReference>
<feature type="domain" description="Cyclin-like" evidence="6">
    <location>
        <begin position="412"/>
        <end position="496"/>
    </location>
</feature>
<dbReference type="Gene3D" id="1.10.472.10">
    <property type="entry name" value="Cyclin-like"/>
    <property type="match status" value="2"/>
</dbReference>
<feature type="compositionally biased region" description="Low complexity" evidence="5">
    <location>
        <begin position="195"/>
        <end position="220"/>
    </location>
</feature>
<feature type="domain" description="Cyclin C-terminal" evidence="7">
    <location>
        <begin position="409"/>
        <end position="516"/>
    </location>
</feature>
<evidence type="ECO:0000256" key="3">
    <source>
        <dbReference type="ARBA" id="ARBA00023306"/>
    </source>
</evidence>
<evidence type="ECO:0000259" key="6">
    <source>
        <dbReference type="SMART" id="SM00385"/>
    </source>
</evidence>
<dbReference type="SUPFAM" id="SSF47954">
    <property type="entry name" value="Cyclin-like"/>
    <property type="match status" value="2"/>
</dbReference>
<dbReference type="Pfam" id="PF02984">
    <property type="entry name" value="Cyclin_C"/>
    <property type="match status" value="1"/>
</dbReference>
<feature type="region of interest" description="Disordered" evidence="5">
    <location>
        <begin position="1"/>
        <end position="28"/>
    </location>
</feature>
<feature type="compositionally biased region" description="Low complexity" evidence="5">
    <location>
        <begin position="8"/>
        <end position="28"/>
    </location>
</feature>
<comment type="similarity">
    <text evidence="4">Belongs to the cyclin family.</text>
</comment>
<keyword evidence="1" id="KW-0132">Cell division</keyword>
<proteinExistence type="inferred from homology"/>
<organism evidence="8 9">
    <name type="scientific">Batrachochytrium salamandrivorans</name>
    <dbReference type="NCBI Taxonomy" id="1357716"/>
    <lineage>
        <taxon>Eukaryota</taxon>
        <taxon>Fungi</taxon>
        <taxon>Fungi incertae sedis</taxon>
        <taxon>Chytridiomycota</taxon>
        <taxon>Chytridiomycota incertae sedis</taxon>
        <taxon>Chytridiomycetes</taxon>
        <taxon>Rhizophydiales</taxon>
        <taxon>Rhizophydiales incertae sedis</taxon>
        <taxon>Batrachochytrium</taxon>
    </lineage>
</organism>